<organism evidence="1">
    <name type="scientific">Siphoviridae sp. ctEBu1</name>
    <dbReference type="NCBI Taxonomy" id="2825393"/>
    <lineage>
        <taxon>Viruses</taxon>
        <taxon>Duplodnaviria</taxon>
        <taxon>Heunggongvirae</taxon>
        <taxon>Uroviricota</taxon>
        <taxon>Caudoviricetes</taxon>
    </lineage>
</organism>
<accession>A0A8S5QGK9</accession>
<dbReference type="EMBL" id="BK015651">
    <property type="protein sequence ID" value="DAE18114.1"/>
    <property type="molecule type" value="Genomic_DNA"/>
</dbReference>
<reference evidence="1" key="1">
    <citation type="journal article" date="2021" name="Proc. Natl. Acad. Sci. U.S.A.">
        <title>A Catalog of Tens of Thousands of Viruses from Human Metagenomes Reveals Hidden Associations with Chronic Diseases.</title>
        <authorList>
            <person name="Tisza M.J."/>
            <person name="Buck C.B."/>
        </authorList>
    </citation>
    <scope>NUCLEOTIDE SEQUENCE</scope>
    <source>
        <strain evidence="1">CtEBu1</strain>
    </source>
</reference>
<name>A0A8S5QGK9_9CAUD</name>
<sequence>MSTVLKQLEHVCPEETEYIELARFIVEHYNGKHPGAVIHGLYWGGITSLEDLRNADLEKLRGCRRFGEKRMAEIIRMQNILKT</sequence>
<dbReference type="Gene3D" id="1.10.150.20">
    <property type="entry name" value="5' to 3' exonuclease, C-terminal subdomain"/>
    <property type="match status" value="1"/>
</dbReference>
<proteinExistence type="predicted"/>
<keyword evidence="1" id="KW-0804">Transcription</keyword>
<keyword evidence="1" id="KW-0240">DNA-directed RNA polymerase</keyword>
<dbReference type="GO" id="GO:0000428">
    <property type="term" value="C:DNA-directed RNA polymerase complex"/>
    <property type="evidence" value="ECO:0007669"/>
    <property type="project" value="UniProtKB-KW"/>
</dbReference>
<evidence type="ECO:0000313" key="1">
    <source>
        <dbReference type="EMBL" id="DAE18114.1"/>
    </source>
</evidence>
<protein>
    <submittedName>
        <fullName evidence="1">DNA-directed RNA polymerase subunit alpha</fullName>
    </submittedName>
</protein>